<feature type="domain" description="HTH arsR-type" evidence="4">
    <location>
        <begin position="9"/>
        <end position="101"/>
    </location>
</feature>
<dbReference type="Pfam" id="PF01022">
    <property type="entry name" value="HTH_5"/>
    <property type="match status" value="1"/>
</dbReference>
<dbReference type="InterPro" id="IPR036388">
    <property type="entry name" value="WH-like_DNA-bd_sf"/>
</dbReference>
<dbReference type="Gene3D" id="1.10.10.10">
    <property type="entry name" value="Winged helix-like DNA-binding domain superfamily/Winged helix DNA-binding domain"/>
    <property type="match status" value="1"/>
</dbReference>
<keyword evidence="3" id="KW-0804">Transcription</keyword>
<protein>
    <submittedName>
        <fullName evidence="5">Metalloregulator ArsR/SmtB family transcription factor</fullName>
    </submittedName>
</protein>
<dbReference type="SUPFAM" id="SSF46785">
    <property type="entry name" value="Winged helix' DNA-binding domain"/>
    <property type="match status" value="1"/>
</dbReference>
<dbReference type="PROSITE" id="PS50987">
    <property type="entry name" value="HTH_ARSR_2"/>
    <property type="match status" value="1"/>
</dbReference>
<keyword evidence="2" id="KW-0238">DNA-binding</keyword>
<reference evidence="5 6" key="1">
    <citation type="journal article" date="2019" name="Int. J. Syst. Evol. Microbiol.">
        <title>The Global Catalogue of Microorganisms (GCM) 10K type strain sequencing project: providing services to taxonomists for standard genome sequencing and annotation.</title>
        <authorList>
            <consortium name="The Broad Institute Genomics Platform"/>
            <consortium name="The Broad Institute Genome Sequencing Center for Infectious Disease"/>
            <person name="Wu L."/>
            <person name="Ma J."/>
        </authorList>
    </citation>
    <scope>NUCLEOTIDE SEQUENCE [LARGE SCALE GENOMIC DNA]</scope>
    <source>
        <strain evidence="5 6">JCM 15914</strain>
    </source>
</reference>
<dbReference type="InterPro" id="IPR036390">
    <property type="entry name" value="WH_DNA-bd_sf"/>
</dbReference>
<dbReference type="Proteomes" id="UP001500166">
    <property type="component" value="Unassembled WGS sequence"/>
</dbReference>
<dbReference type="InterPro" id="IPR011991">
    <property type="entry name" value="ArsR-like_HTH"/>
</dbReference>
<dbReference type="CDD" id="cd00090">
    <property type="entry name" value="HTH_ARSR"/>
    <property type="match status" value="1"/>
</dbReference>
<organism evidence="5 6">
    <name type="scientific">Kocuria atrinae</name>
    <dbReference type="NCBI Taxonomy" id="592377"/>
    <lineage>
        <taxon>Bacteria</taxon>
        <taxon>Bacillati</taxon>
        <taxon>Actinomycetota</taxon>
        <taxon>Actinomycetes</taxon>
        <taxon>Micrococcales</taxon>
        <taxon>Micrococcaceae</taxon>
        <taxon>Kocuria</taxon>
    </lineage>
</organism>
<evidence type="ECO:0000256" key="2">
    <source>
        <dbReference type="ARBA" id="ARBA00023125"/>
    </source>
</evidence>
<dbReference type="InterPro" id="IPR051011">
    <property type="entry name" value="Metal_resp_trans_reg"/>
</dbReference>
<comment type="caution">
    <text evidence="5">The sequence shown here is derived from an EMBL/GenBank/DDBJ whole genome shotgun (WGS) entry which is preliminary data.</text>
</comment>
<dbReference type="PANTHER" id="PTHR43132">
    <property type="entry name" value="ARSENICAL RESISTANCE OPERON REPRESSOR ARSR-RELATED"/>
    <property type="match status" value="1"/>
</dbReference>
<keyword evidence="1" id="KW-0805">Transcription regulation</keyword>
<dbReference type="EMBL" id="BAAAQA010000004">
    <property type="protein sequence ID" value="GAA2112019.1"/>
    <property type="molecule type" value="Genomic_DNA"/>
</dbReference>
<dbReference type="PANTHER" id="PTHR43132:SF6">
    <property type="entry name" value="HTH-TYPE TRANSCRIPTIONAL REPRESSOR CZRA"/>
    <property type="match status" value="1"/>
</dbReference>
<evidence type="ECO:0000313" key="5">
    <source>
        <dbReference type="EMBL" id="GAA2112019.1"/>
    </source>
</evidence>
<evidence type="ECO:0000259" key="4">
    <source>
        <dbReference type="PROSITE" id="PS50987"/>
    </source>
</evidence>
<dbReference type="InterPro" id="IPR001845">
    <property type="entry name" value="HTH_ArsR_DNA-bd_dom"/>
</dbReference>
<dbReference type="RefSeq" id="WP_016996806.1">
    <property type="nucleotide sequence ID" value="NZ_BAAAQA010000004.1"/>
</dbReference>
<sequence length="107" mass="12154">MTTEATGPLSPYLDVARLFGALANPARCAIVERLTVEPRFVGELSQELGLSQPLVSQHLKVLREAHLVEGFRDGRVTRYRLIDEHVAHVFLDAHQHTKEHHNERCNH</sequence>
<proteinExistence type="predicted"/>
<dbReference type="PRINTS" id="PR00778">
    <property type="entry name" value="HTHARSR"/>
</dbReference>
<gene>
    <name evidence="5" type="ORF">GCM10009824_07860</name>
</gene>
<dbReference type="SMART" id="SM00418">
    <property type="entry name" value="HTH_ARSR"/>
    <property type="match status" value="1"/>
</dbReference>
<accession>A0ABN2XKB3</accession>
<evidence type="ECO:0000256" key="3">
    <source>
        <dbReference type="ARBA" id="ARBA00023163"/>
    </source>
</evidence>
<keyword evidence="6" id="KW-1185">Reference proteome</keyword>
<evidence type="ECO:0000256" key="1">
    <source>
        <dbReference type="ARBA" id="ARBA00023015"/>
    </source>
</evidence>
<name>A0ABN2XKB3_9MICC</name>
<evidence type="ECO:0000313" key="6">
    <source>
        <dbReference type="Proteomes" id="UP001500166"/>
    </source>
</evidence>
<dbReference type="NCBIfam" id="NF033788">
    <property type="entry name" value="HTH_metalloreg"/>
    <property type="match status" value="1"/>
</dbReference>